<evidence type="ECO:0000256" key="7">
    <source>
        <dbReference type="SAM" id="MobiDB-lite"/>
    </source>
</evidence>
<comment type="caution">
    <text evidence="10">The sequence shown here is derived from an EMBL/GenBank/DDBJ whole genome shotgun (WGS) entry which is preliminary data.</text>
</comment>
<keyword evidence="3" id="KW-0999">Mitochondrion inner membrane</keyword>
<feature type="domain" description="Letm1 RBD" evidence="9">
    <location>
        <begin position="272"/>
        <end position="338"/>
    </location>
</feature>
<dbReference type="Proteomes" id="UP001276659">
    <property type="component" value="Unassembled WGS sequence"/>
</dbReference>
<gene>
    <name evidence="10" type="ORF">OEA41_004510</name>
</gene>
<dbReference type="GO" id="GO:0043022">
    <property type="term" value="F:ribosome binding"/>
    <property type="evidence" value="ECO:0007669"/>
    <property type="project" value="InterPro"/>
</dbReference>
<dbReference type="AlphaFoldDB" id="A0AAD9YY00"/>
<evidence type="ECO:0000256" key="1">
    <source>
        <dbReference type="ARBA" id="ARBA00004434"/>
    </source>
</evidence>
<evidence type="ECO:0000256" key="5">
    <source>
        <dbReference type="ARBA" id="ARBA00023128"/>
    </source>
</evidence>
<keyword evidence="5" id="KW-0496">Mitochondrion</keyword>
<evidence type="ECO:0000259" key="9">
    <source>
        <dbReference type="Pfam" id="PF07766"/>
    </source>
</evidence>
<evidence type="ECO:0000256" key="3">
    <source>
        <dbReference type="ARBA" id="ARBA00022792"/>
    </source>
</evidence>
<evidence type="ECO:0000256" key="4">
    <source>
        <dbReference type="ARBA" id="ARBA00022989"/>
    </source>
</evidence>
<keyword evidence="11" id="KW-1185">Reference proteome</keyword>
<dbReference type="EMBL" id="JASNWA010000010">
    <property type="protein sequence ID" value="KAK3168064.1"/>
    <property type="molecule type" value="Genomic_DNA"/>
</dbReference>
<keyword evidence="2 8" id="KW-0812">Transmembrane</keyword>
<evidence type="ECO:0000256" key="8">
    <source>
        <dbReference type="SAM" id="Phobius"/>
    </source>
</evidence>
<comment type="subcellular location">
    <subcellularLocation>
        <location evidence="1">Mitochondrion inner membrane</location>
        <topology evidence="1">Single-pass membrane protein</topology>
    </subcellularLocation>
</comment>
<dbReference type="InterPro" id="IPR044202">
    <property type="entry name" value="LETM1/MDM38-like"/>
</dbReference>
<proteinExistence type="predicted"/>
<keyword evidence="4 8" id="KW-1133">Transmembrane helix</keyword>
<feature type="compositionally biased region" description="Low complexity" evidence="7">
    <location>
        <begin position="79"/>
        <end position="99"/>
    </location>
</feature>
<dbReference type="PANTHER" id="PTHR14009:SF6">
    <property type="entry name" value="LETM1 RBD DOMAIN-CONTAINING PROTEIN"/>
    <property type="match status" value="1"/>
</dbReference>
<feature type="region of interest" description="Disordered" evidence="7">
    <location>
        <begin position="47"/>
        <end position="66"/>
    </location>
</feature>
<dbReference type="GO" id="GO:0005743">
    <property type="term" value="C:mitochondrial inner membrane"/>
    <property type="evidence" value="ECO:0007669"/>
    <property type="project" value="UniProtKB-SubCell"/>
</dbReference>
<dbReference type="PANTHER" id="PTHR14009">
    <property type="entry name" value="LEUCINE ZIPPER-EF-HAND CONTAINING TRANSMEMBRANE PROTEIN"/>
    <property type="match status" value="1"/>
</dbReference>
<keyword evidence="6 8" id="KW-0472">Membrane</keyword>
<dbReference type="GO" id="GO:0030003">
    <property type="term" value="P:intracellular monoatomic cation homeostasis"/>
    <property type="evidence" value="ECO:0007669"/>
    <property type="project" value="TreeGrafter"/>
</dbReference>
<organism evidence="10 11">
    <name type="scientific">Lepraria neglecta</name>
    <dbReference type="NCBI Taxonomy" id="209136"/>
    <lineage>
        <taxon>Eukaryota</taxon>
        <taxon>Fungi</taxon>
        <taxon>Dikarya</taxon>
        <taxon>Ascomycota</taxon>
        <taxon>Pezizomycotina</taxon>
        <taxon>Lecanoromycetes</taxon>
        <taxon>OSLEUM clade</taxon>
        <taxon>Lecanoromycetidae</taxon>
        <taxon>Lecanorales</taxon>
        <taxon>Lecanorineae</taxon>
        <taxon>Stereocaulaceae</taxon>
        <taxon>Lepraria</taxon>
    </lineage>
</organism>
<accession>A0AAD9YY00</accession>
<evidence type="ECO:0000313" key="10">
    <source>
        <dbReference type="EMBL" id="KAK3168064.1"/>
    </source>
</evidence>
<dbReference type="Pfam" id="PF07766">
    <property type="entry name" value="LETM1_RBD"/>
    <property type="match status" value="1"/>
</dbReference>
<reference evidence="10" key="1">
    <citation type="submission" date="2022-11" db="EMBL/GenBank/DDBJ databases">
        <title>Chromosomal genome sequence assembly and mating type (MAT) locus characterization of the leprose asexual lichenized fungus Lepraria neglecta (Nyl.) Erichsen.</title>
        <authorList>
            <person name="Allen J.L."/>
            <person name="Pfeffer B."/>
        </authorList>
    </citation>
    <scope>NUCLEOTIDE SEQUENCE</scope>
    <source>
        <strain evidence="10">Allen 5258</strain>
    </source>
</reference>
<protein>
    <recommendedName>
        <fullName evidence="9">Letm1 RBD domain-containing protein</fullName>
    </recommendedName>
</protein>
<evidence type="ECO:0000256" key="6">
    <source>
        <dbReference type="ARBA" id="ARBA00023136"/>
    </source>
</evidence>
<sequence length="343" mass="39224">MHIADYQYFADLRACLAFLASDNLPLSLVKLHVYALIPSIHLTETSLPPTPHLRHSPDQSPEAPQTETIHSIGLYAPNQTLQPPKTPTKHPTQAATPTKPDLPPYKYYFRLGKAYATFYKTGLKAIWTNYKAERALGYSNSQPSRIHAAVREGLLTRADFQLLLRSRRDVTKLPLFILLWIVCGEFTPLVVIFVTGIVPRTIWIPKQVEAARKEAEERRKMAIETFPIQGRLALPTQVIDAMLPEPRDQLYKSIAQSYGLYPAWWDKYIPSLIPGWLIKRRVRQRIAEIEVDNFAIARDGGVGRMDGEEVVRACEERGIDVLGRKHSELREELEKQLEWRDPI</sequence>
<feature type="transmembrane region" description="Helical" evidence="8">
    <location>
        <begin position="175"/>
        <end position="198"/>
    </location>
</feature>
<dbReference type="InterPro" id="IPR033122">
    <property type="entry name" value="LETM1-like_RBD"/>
</dbReference>
<evidence type="ECO:0000313" key="11">
    <source>
        <dbReference type="Proteomes" id="UP001276659"/>
    </source>
</evidence>
<evidence type="ECO:0000256" key="2">
    <source>
        <dbReference type="ARBA" id="ARBA00022692"/>
    </source>
</evidence>
<name>A0AAD9YY00_9LECA</name>
<feature type="region of interest" description="Disordered" evidence="7">
    <location>
        <begin position="77"/>
        <end position="99"/>
    </location>
</feature>